<dbReference type="EMBL" id="CP155571">
    <property type="protein sequence ID" value="XFO71064.1"/>
    <property type="molecule type" value="Genomic_DNA"/>
</dbReference>
<protein>
    <submittedName>
        <fullName evidence="1">Uncharacterized protein</fullName>
    </submittedName>
</protein>
<evidence type="ECO:0000313" key="2">
    <source>
        <dbReference type="Proteomes" id="UP000216052"/>
    </source>
</evidence>
<name>A0ABZ3IYB2_SPOA4</name>
<keyword evidence="2" id="KW-1185">Reference proteome</keyword>
<evidence type="ECO:0000313" key="1">
    <source>
        <dbReference type="EMBL" id="XFO71064.1"/>
    </source>
</evidence>
<reference evidence="1" key="1">
    <citation type="submission" date="2024-05" db="EMBL/GenBank/DDBJ databases">
        <title>Isolation and characterization of Sporomusa carbonis sp. nov., a carboxydotrophic hydrogenogen in the genus of Sporomusa isolated from a charcoal burning pile.</title>
        <authorList>
            <person name="Boeer T."/>
            <person name="Rosenbaum F."/>
            <person name="Eysell L."/>
            <person name="Mueller V."/>
            <person name="Daniel R."/>
            <person name="Poehlein A."/>
        </authorList>
    </citation>
    <scope>NUCLEOTIDE SEQUENCE [LARGE SCALE GENOMIC DNA]</scope>
    <source>
        <strain evidence="1">DSM 3132</strain>
    </source>
</reference>
<gene>
    <name evidence="1" type="ORF">SPACI_010790</name>
</gene>
<sequence>MINETNELTNEQTQEILRLMTAQTNQYKILLNYLVQAARQMKEWKTFWCELESHVDQLNTEQDIMCRFLDVKDLRQQYIDFANSELAQLRLKVVEGGKGNDESD</sequence>
<proteinExistence type="predicted"/>
<organism evidence="1 2">
    <name type="scientific">Sporomusa acidovorans (strain ATCC 49682 / DSM 3132 / Mol)</name>
    <dbReference type="NCBI Taxonomy" id="1123286"/>
    <lineage>
        <taxon>Bacteria</taxon>
        <taxon>Bacillati</taxon>
        <taxon>Bacillota</taxon>
        <taxon>Negativicutes</taxon>
        <taxon>Selenomonadales</taxon>
        <taxon>Sporomusaceae</taxon>
        <taxon>Sporomusa</taxon>
    </lineage>
</organism>
<accession>A0ABZ3IYB2</accession>
<dbReference type="Proteomes" id="UP000216052">
    <property type="component" value="Chromosome"/>
</dbReference>
<dbReference type="RefSeq" id="WP_093797390.1">
    <property type="nucleotide sequence ID" value="NZ_CP155571.1"/>
</dbReference>